<accession>A0ABR8NMT6</accession>
<protein>
    <recommendedName>
        <fullName evidence="3">RNHCP domain-containing protein</fullName>
    </recommendedName>
</protein>
<organism evidence="1 2">
    <name type="scientific">Microbacterium helvum</name>
    <dbReference type="NCBI Taxonomy" id="2773713"/>
    <lineage>
        <taxon>Bacteria</taxon>
        <taxon>Bacillati</taxon>
        <taxon>Actinomycetota</taxon>
        <taxon>Actinomycetes</taxon>
        <taxon>Micrococcales</taxon>
        <taxon>Microbacteriaceae</taxon>
        <taxon>Microbacterium</taxon>
    </lineage>
</organism>
<keyword evidence="2" id="KW-1185">Reference proteome</keyword>
<dbReference type="Proteomes" id="UP000598426">
    <property type="component" value="Unassembled WGS sequence"/>
</dbReference>
<sequence length="144" mass="15475">MAEASGGTPAFTCPKCGRTSHNANDAREGYCGHCHDWTATRLHEDVSPACDLGTHQWCTGCACGCHEKPRDDAALAVWTVYDRPADYPSSAVARLWTVDAAGLSYTEGILIAPSIEALRAMLPAGLVMIPRSDEDDPVIVESWL</sequence>
<reference evidence="1 2" key="1">
    <citation type="submission" date="2020-09" db="EMBL/GenBank/DDBJ databases">
        <title>Isolation and identification of active actinomycetes.</title>
        <authorList>
            <person name="Li X."/>
        </authorList>
    </citation>
    <scope>NUCLEOTIDE SEQUENCE [LARGE SCALE GENOMIC DNA]</scope>
    <source>
        <strain evidence="1 2">NEAU-LLC</strain>
    </source>
</reference>
<name>A0ABR8NMT6_9MICO</name>
<evidence type="ECO:0008006" key="3">
    <source>
        <dbReference type="Google" id="ProtNLM"/>
    </source>
</evidence>
<dbReference type="RefSeq" id="WP_191171589.1">
    <property type="nucleotide sequence ID" value="NZ_JACXZS010000005.1"/>
</dbReference>
<gene>
    <name evidence="1" type="ORF">IF188_09735</name>
</gene>
<comment type="caution">
    <text evidence="1">The sequence shown here is derived from an EMBL/GenBank/DDBJ whole genome shotgun (WGS) entry which is preliminary data.</text>
</comment>
<evidence type="ECO:0000313" key="2">
    <source>
        <dbReference type="Proteomes" id="UP000598426"/>
    </source>
</evidence>
<evidence type="ECO:0000313" key="1">
    <source>
        <dbReference type="EMBL" id="MBD3941975.1"/>
    </source>
</evidence>
<proteinExistence type="predicted"/>
<dbReference type="EMBL" id="JACXZS010000005">
    <property type="protein sequence ID" value="MBD3941975.1"/>
    <property type="molecule type" value="Genomic_DNA"/>
</dbReference>